<dbReference type="EMBL" id="FCOK02000102">
    <property type="protein sequence ID" value="SAL70494.1"/>
    <property type="molecule type" value="Genomic_DNA"/>
</dbReference>
<evidence type="ECO:0000313" key="2">
    <source>
        <dbReference type="Proteomes" id="UP000054683"/>
    </source>
</evidence>
<reference evidence="1 2" key="1">
    <citation type="submission" date="2016-01" db="EMBL/GenBank/DDBJ databases">
        <authorList>
            <person name="Oliw E.H."/>
        </authorList>
    </citation>
    <scope>NUCLEOTIDE SEQUENCE [LARGE SCALE GENOMIC DNA]</scope>
    <source>
        <strain evidence="1">LMG 27134</strain>
    </source>
</reference>
<gene>
    <name evidence="1" type="ORF">AWB69_08349</name>
</gene>
<protein>
    <submittedName>
        <fullName evidence="1">Cation diffusion facilitator family transporter</fullName>
    </submittedName>
</protein>
<evidence type="ECO:0000313" key="1">
    <source>
        <dbReference type="EMBL" id="SAL70494.1"/>
    </source>
</evidence>
<name>A0A158JNK0_9BURK</name>
<sequence>MNCFRKGDLTEKAAKSMLVARVKKLRWCQTVPGGYPNWRDHDCYLESKRDIPEPHAFKAVGRLPHGEHEMEFEEPEHRDDAYDSAARDHNIGSASQTGPLWRACFSVASLWHASFEMT</sequence>
<dbReference type="AlphaFoldDB" id="A0A158JNK0"/>
<dbReference type="Proteomes" id="UP000054683">
    <property type="component" value="Unassembled WGS sequence"/>
</dbReference>
<organism evidence="1 2">
    <name type="scientific">Caballeronia udeis</name>
    <dbReference type="NCBI Taxonomy" id="1232866"/>
    <lineage>
        <taxon>Bacteria</taxon>
        <taxon>Pseudomonadati</taxon>
        <taxon>Pseudomonadota</taxon>
        <taxon>Betaproteobacteria</taxon>
        <taxon>Burkholderiales</taxon>
        <taxon>Burkholderiaceae</taxon>
        <taxon>Caballeronia</taxon>
    </lineage>
</organism>
<proteinExistence type="predicted"/>
<accession>A0A158JNK0</accession>